<dbReference type="InterPro" id="IPR045146">
    <property type="entry name" value="SF3A1"/>
</dbReference>
<proteinExistence type="predicted"/>
<protein>
    <recommendedName>
        <fullName evidence="8">SURP motif domain-containing protein</fullName>
    </recommendedName>
</protein>
<evidence type="ECO:0000259" key="8">
    <source>
        <dbReference type="PROSITE" id="PS50128"/>
    </source>
</evidence>
<keyword evidence="3" id="KW-0747">Spliceosome</keyword>
<dbReference type="SMART" id="SM00648">
    <property type="entry name" value="SWAP"/>
    <property type="match status" value="2"/>
</dbReference>
<dbReference type="GO" id="GO:0003723">
    <property type="term" value="F:RNA binding"/>
    <property type="evidence" value="ECO:0007669"/>
    <property type="project" value="InterPro"/>
</dbReference>
<dbReference type="EMBL" id="OC322797">
    <property type="protein sequence ID" value="CAD7412312.1"/>
    <property type="molecule type" value="Genomic_DNA"/>
</dbReference>
<keyword evidence="2" id="KW-0507">mRNA processing</keyword>
<keyword evidence="6" id="KW-0539">Nucleus</keyword>
<feature type="region of interest" description="Disordered" evidence="7">
    <location>
        <begin position="1"/>
        <end position="22"/>
    </location>
</feature>
<evidence type="ECO:0000256" key="7">
    <source>
        <dbReference type="SAM" id="MobiDB-lite"/>
    </source>
</evidence>
<dbReference type="PANTHER" id="PTHR15316:SF1">
    <property type="entry name" value="SPLICING FACTOR 3A SUBUNIT 1"/>
    <property type="match status" value="1"/>
</dbReference>
<dbReference type="Gene3D" id="1.10.10.790">
    <property type="entry name" value="Surp module"/>
    <property type="match status" value="2"/>
</dbReference>
<dbReference type="GO" id="GO:0071013">
    <property type="term" value="C:catalytic step 2 spliceosome"/>
    <property type="evidence" value="ECO:0007669"/>
    <property type="project" value="TreeGrafter"/>
</dbReference>
<dbReference type="PROSITE" id="PS50128">
    <property type="entry name" value="SURP"/>
    <property type="match status" value="2"/>
</dbReference>
<organism evidence="9">
    <name type="scientific">Timema cristinae</name>
    <name type="common">Walking stick</name>
    <dbReference type="NCBI Taxonomy" id="61476"/>
    <lineage>
        <taxon>Eukaryota</taxon>
        <taxon>Metazoa</taxon>
        <taxon>Ecdysozoa</taxon>
        <taxon>Arthropoda</taxon>
        <taxon>Hexapoda</taxon>
        <taxon>Insecta</taxon>
        <taxon>Pterygota</taxon>
        <taxon>Neoptera</taxon>
        <taxon>Polyneoptera</taxon>
        <taxon>Phasmatodea</taxon>
        <taxon>Timematodea</taxon>
        <taxon>Timematoidea</taxon>
        <taxon>Timematidae</taxon>
        <taxon>Timema</taxon>
    </lineage>
</organism>
<feature type="domain" description="SURP motif" evidence="8">
    <location>
        <begin position="36"/>
        <end position="78"/>
    </location>
</feature>
<evidence type="ECO:0000256" key="3">
    <source>
        <dbReference type="ARBA" id="ARBA00022728"/>
    </source>
</evidence>
<feature type="compositionally biased region" description="Low complexity" evidence="7">
    <location>
        <begin position="8"/>
        <end position="22"/>
    </location>
</feature>
<keyword evidence="4" id="KW-0677">Repeat</keyword>
<feature type="domain" description="SURP motif" evidence="8">
    <location>
        <begin position="149"/>
        <end position="191"/>
    </location>
</feature>
<dbReference type="FunFam" id="1.10.10.790:FF:000001">
    <property type="entry name" value="Splicing factor 3a, subunit 1"/>
    <property type="match status" value="1"/>
</dbReference>
<reference evidence="9" key="1">
    <citation type="submission" date="2020-11" db="EMBL/GenBank/DDBJ databases">
        <authorList>
            <person name="Tran Van P."/>
        </authorList>
    </citation>
    <scope>NUCLEOTIDE SEQUENCE</scope>
</reference>
<dbReference type="GO" id="GO:0045292">
    <property type="term" value="P:mRNA cis splicing, via spliceosome"/>
    <property type="evidence" value="ECO:0007669"/>
    <property type="project" value="InterPro"/>
</dbReference>
<dbReference type="SUPFAM" id="SSF109905">
    <property type="entry name" value="Surp module (SWAP domain)"/>
    <property type="match status" value="2"/>
</dbReference>
<gene>
    <name evidence="9" type="ORF">TCEB3V08_LOCUS11325</name>
</gene>
<dbReference type="InterPro" id="IPR000061">
    <property type="entry name" value="Surp"/>
</dbReference>
<dbReference type="AlphaFoldDB" id="A0A7R9DCQ2"/>
<dbReference type="Pfam" id="PF01805">
    <property type="entry name" value="Surp"/>
    <property type="match status" value="2"/>
</dbReference>
<name>A0A7R9DCQ2_TIMCR</name>
<dbReference type="InterPro" id="IPR022030">
    <property type="entry name" value="SF3A1_dom"/>
</dbReference>
<evidence type="ECO:0000256" key="5">
    <source>
        <dbReference type="ARBA" id="ARBA00023187"/>
    </source>
</evidence>
<keyword evidence="5" id="KW-0508">mRNA splicing</keyword>
<evidence type="ECO:0000256" key="2">
    <source>
        <dbReference type="ARBA" id="ARBA00022664"/>
    </source>
</evidence>
<evidence type="ECO:0000313" key="9">
    <source>
        <dbReference type="EMBL" id="CAD7412312.1"/>
    </source>
</evidence>
<accession>A0A7R9DCQ2</accession>
<dbReference type="GO" id="GO:0005686">
    <property type="term" value="C:U2 snRNP"/>
    <property type="evidence" value="ECO:0007669"/>
    <property type="project" value="TreeGrafter"/>
</dbReference>
<evidence type="ECO:0000256" key="4">
    <source>
        <dbReference type="ARBA" id="ARBA00022737"/>
    </source>
</evidence>
<evidence type="ECO:0000256" key="1">
    <source>
        <dbReference type="ARBA" id="ARBA00004123"/>
    </source>
</evidence>
<dbReference type="PANTHER" id="PTHR15316">
    <property type="entry name" value="SPLICEOSOME ASSOCIATED PROTEIN 114/SWAP SPLICING FACTOR-RELATED"/>
    <property type="match status" value="1"/>
</dbReference>
<dbReference type="InterPro" id="IPR035967">
    <property type="entry name" value="SWAP/Surp_sf"/>
</dbReference>
<dbReference type="GO" id="GO:0000381">
    <property type="term" value="P:regulation of alternative mRNA splicing, via spliceosome"/>
    <property type="evidence" value="ECO:0007669"/>
    <property type="project" value="TreeGrafter"/>
</dbReference>
<dbReference type="GO" id="GO:0071004">
    <property type="term" value="C:U2-type prespliceosome"/>
    <property type="evidence" value="ECO:0007669"/>
    <property type="project" value="TreeGrafter"/>
</dbReference>
<dbReference type="FunFam" id="1.10.10.790:FF:000002">
    <property type="entry name" value="Splicing factor 3A subunit 1"/>
    <property type="match status" value="1"/>
</dbReference>
<evidence type="ECO:0000256" key="6">
    <source>
        <dbReference type="ARBA" id="ARBA00023242"/>
    </source>
</evidence>
<sequence>MPSVDVLPPGETNENETPTTQPIVGIIYPPPEVRNIVDKTASFVARNGPEFEARIRQNELGNPKFNFLNFGDPYHAYYQHKVKDFREGKGQEPTIGGGPAPPKALLSATQQKQQDILKQVEHPFIPKDPPAEFEFIADPPSISALDLDIVKLTAQFVARNGRQFLTNLMNREQRNYQFDFLRPQHSLFQYFTKLLEQYTKVLIPPKDLMYRLKDECDYMGSILEQVKYRAEWLKYQEAQRRKEEEELEKERVAYAQIDWHDFVVVETVDYQPFEQGNFPAPTTPDEVGARVLMQASDTDMSRTAPSRNTL</sequence>
<dbReference type="Pfam" id="PF12230">
    <property type="entry name" value="PRP21_like_P"/>
    <property type="match status" value="1"/>
</dbReference>
<comment type="subcellular location">
    <subcellularLocation>
        <location evidence="1">Nucleus</location>
    </subcellularLocation>
</comment>